<accession>A0A1F8E951</accession>
<reference evidence="2 3" key="1">
    <citation type="journal article" date="2016" name="Nat. Commun.">
        <title>Thousands of microbial genomes shed light on interconnected biogeochemical processes in an aquifer system.</title>
        <authorList>
            <person name="Anantharaman K."/>
            <person name="Brown C.T."/>
            <person name="Hug L.A."/>
            <person name="Sharon I."/>
            <person name="Castelle C.J."/>
            <person name="Probst A.J."/>
            <person name="Thomas B.C."/>
            <person name="Singh A."/>
            <person name="Wilkins M.J."/>
            <person name="Karaoz U."/>
            <person name="Brodie E.L."/>
            <person name="Williams K.H."/>
            <person name="Hubbard S.S."/>
            <person name="Banfield J.F."/>
        </authorList>
    </citation>
    <scope>NUCLEOTIDE SEQUENCE [LARGE SCALE GENOMIC DNA]</scope>
</reference>
<dbReference type="AlphaFoldDB" id="A0A1F8E951"/>
<organism evidence="2 3">
    <name type="scientific">Candidatus Yanofskybacteria bacterium RIFCSPHIGHO2_01_FULL_41_21</name>
    <dbReference type="NCBI Taxonomy" id="1802660"/>
    <lineage>
        <taxon>Bacteria</taxon>
        <taxon>Candidatus Yanofskyibacteriota</taxon>
    </lineage>
</organism>
<gene>
    <name evidence="2" type="ORF">A2735_03165</name>
</gene>
<evidence type="ECO:0000256" key="1">
    <source>
        <dbReference type="SAM" id="Phobius"/>
    </source>
</evidence>
<evidence type="ECO:0000313" key="2">
    <source>
        <dbReference type="EMBL" id="OGM97343.1"/>
    </source>
</evidence>
<keyword evidence="1" id="KW-0812">Transmembrane</keyword>
<protein>
    <submittedName>
        <fullName evidence="2">Uncharacterized protein</fullName>
    </submittedName>
</protein>
<keyword evidence="1" id="KW-0472">Membrane</keyword>
<comment type="caution">
    <text evidence="2">The sequence shown here is derived from an EMBL/GenBank/DDBJ whole genome shotgun (WGS) entry which is preliminary data.</text>
</comment>
<keyword evidence="1" id="KW-1133">Transmembrane helix</keyword>
<dbReference type="Proteomes" id="UP000178520">
    <property type="component" value="Unassembled WGS sequence"/>
</dbReference>
<proteinExistence type="predicted"/>
<dbReference type="EMBL" id="MGJA01000013">
    <property type="protein sequence ID" value="OGM97343.1"/>
    <property type="molecule type" value="Genomic_DNA"/>
</dbReference>
<name>A0A1F8E951_9BACT</name>
<evidence type="ECO:0000313" key="3">
    <source>
        <dbReference type="Proteomes" id="UP000178520"/>
    </source>
</evidence>
<sequence>MEQENQGNNLSKKKLYMIMGGVVILLVGWSLIGGLGRSLTGVGVDKDNGGSTTYSNNDGSVTVGGNKLPDNWPSDAPKYKNAQILSSVASNPQTGEAGAVIAFSTSDSIQTVIDFYKKELASNGWTVEQTIATETGTILVATKDERDFSVYIGDSGDGKVGVTVSISTP</sequence>
<feature type="transmembrane region" description="Helical" evidence="1">
    <location>
        <begin position="15"/>
        <end position="36"/>
    </location>
</feature>